<organism evidence="2 3">
    <name type="scientific">Lithospermum erythrorhizon</name>
    <name type="common">Purple gromwell</name>
    <name type="synonym">Lithospermum officinale var. erythrorhizon</name>
    <dbReference type="NCBI Taxonomy" id="34254"/>
    <lineage>
        <taxon>Eukaryota</taxon>
        <taxon>Viridiplantae</taxon>
        <taxon>Streptophyta</taxon>
        <taxon>Embryophyta</taxon>
        <taxon>Tracheophyta</taxon>
        <taxon>Spermatophyta</taxon>
        <taxon>Magnoliopsida</taxon>
        <taxon>eudicotyledons</taxon>
        <taxon>Gunneridae</taxon>
        <taxon>Pentapetalae</taxon>
        <taxon>asterids</taxon>
        <taxon>lamiids</taxon>
        <taxon>Boraginales</taxon>
        <taxon>Boraginaceae</taxon>
        <taxon>Boraginoideae</taxon>
        <taxon>Lithospermeae</taxon>
        <taxon>Lithospermum</taxon>
    </lineage>
</organism>
<reference evidence="2 3" key="1">
    <citation type="submission" date="2024-01" db="EMBL/GenBank/DDBJ databases">
        <title>The complete chloroplast genome sequence of Lithospermum erythrorhizon: insights into the phylogenetic relationship among Boraginaceae species and the maternal lineages of purple gromwells.</title>
        <authorList>
            <person name="Okada T."/>
            <person name="Watanabe K."/>
        </authorList>
    </citation>
    <scope>NUCLEOTIDE SEQUENCE [LARGE SCALE GENOMIC DNA]</scope>
</reference>
<accession>A0AAV3RK00</accession>
<dbReference type="Proteomes" id="UP001454036">
    <property type="component" value="Unassembled WGS sequence"/>
</dbReference>
<feature type="region of interest" description="Disordered" evidence="1">
    <location>
        <begin position="293"/>
        <end position="324"/>
    </location>
</feature>
<evidence type="ECO:0000256" key="1">
    <source>
        <dbReference type="SAM" id="MobiDB-lite"/>
    </source>
</evidence>
<sequence length="324" mass="34926">MAKTRGGVTLGSSSGKAKSDRVAQMKGKKYPKAKGIGETPSGEPIPLQTIRPQMAIPEEQSDVEADGSMHACPIVVDTSKTRNPSFDLLERVGSIDTLIKPAGCSEKVDKPMTMVDNDVIDDANHPGDEDVGSENVNVPEKVIGNNESINPSARTLWIKLKSNEYAKNHNFVDPTVAEISTGMNEIREGAARGRVVVDSHVVNKDDDDDVVVIFYTTSKTMKRIRSSVAALENKRAILGVGGVNAEVVKELEQKAEKLRAAKKGNAKAKRACVDKVGGFAPKKRKGVVISEPKSPTIDDKFIPNDVVDESEQEDVDNPQGEIQG</sequence>
<feature type="region of interest" description="Disordered" evidence="1">
    <location>
        <begin position="1"/>
        <end position="48"/>
    </location>
</feature>
<keyword evidence="3" id="KW-1185">Reference proteome</keyword>
<dbReference type="AlphaFoldDB" id="A0AAV3RK00"/>
<protein>
    <submittedName>
        <fullName evidence="2">Uncharacterized protein</fullName>
    </submittedName>
</protein>
<feature type="compositionally biased region" description="Acidic residues" evidence="1">
    <location>
        <begin position="306"/>
        <end position="316"/>
    </location>
</feature>
<evidence type="ECO:0000313" key="2">
    <source>
        <dbReference type="EMBL" id="GAA0175308.1"/>
    </source>
</evidence>
<comment type="caution">
    <text evidence="2">The sequence shown here is derived from an EMBL/GenBank/DDBJ whole genome shotgun (WGS) entry which is preliminary data.</text>
</comment>
<gene>
    <name evidence="2" type="ORF">LIER_28501</name>
</gene>
<name>A0AAV3RK00_LITER</name>
<proteinExistence type="predicted"/>
<evidence type="ECO:0000313" key="3">
    <source>
        <dbReference type="Proteomes" id="UP001454036"/>
    </source>
</evidence>
<dbReference type="EMBL" id="BAABME010009521">
    <property type="protein sequence ID" value="GAA0175308.1"/>
    <property type="molecule type" value="Genomic_DNA"/>
</dbReference>